<evidence type="ECO:0000256" key="1">
    <source>
        <dbReference type="SAM" id="MobiDB-lite"/>
    </source>
</evidence>
<feature type="region of interest" description="Disordered" evidence="1">
    <location>
        <begin position="308"/>
        <end position="387"/>
    </location>
</feature>
<organism evidence="2">
    <name type="scientific">Athelia psychrophila</name>
    <dbReference type="NCBI Taxonomy" id="1759441"/>
    <lineage>
        <taxon>Eukaryota</taxon>
        <taxon>Fungi</taxon>
        <taxon>Dikarya</taxon>
        <taxon>Basidiomycota</taxon>
        <taxon>Agaricomycotina</taxon>
        <taxon>Agaricomycetes</taxon>
        <taxon>Agaricomycetidae</taxon>
        <taxon>Atheliales</taxon>
        <taxon>Atheliaceae</taxon>
        <taxon>Athelia</taxon>
    </lineage>
</organism>
<dbReference type="EMBL" id="KV418124">
    <property type="protein sequence ID" value="KZP03243.1"/>
    <property type="molecule type" value="Genomic_DNA"/>
</dbReference>
<accession>A0A167TST3</accession>
<evidence type="ECO:0000313" key="2">
    <source>
        <dbReference type="EMBL" id="KZP03243.1"/>
    </source>
</evidence>
<proteinExistence type="predicted"/>
<feature type="compositionally biased region" description="Polar residues" evidence="1">
    <location>
        <begin position="329"/>
        <end position="356"/>
    </location>
</feature>
<protein>
    <submittedName>
        <fullName evidence="2">Uncharacterized protein</fullName>
    </submittedName>
</protein>
<dbReference type="STRING" id="436010.A0A167TST3"/>
<dbReference type="AlphaFoldDB" id="A0A167TST3"/>
<dbReference type="OrthoDB" id="3033638at2759"/>
<name>A0A167TST3_9AGAM</name>
<sequence length="387" mass="44036">MSAQKKHLTKQRRDNKERYNNALEASFEVLLDEAHKLHEEFGGHSEQYYLQEILQRPKVVQHSRGVKQWNVFVREEVKRMNDDLPEGTLRQKSSAFTSQLKAKWAAMSTEEQIKYTEEGVPRLLEHHEMKKFLVQTVPIHIFQDARKTIDTLEKEIMALHSRTGVEVVMFAVHGKIGDYLQPFNLQTSILIRFKSEHVTLIAENLSKWSSYSLCATLNVDLIGKCVGQPIRIFYKGFDDHITGKYGVVCRGWPLPDFKSPTDMVTKNEVELVLHSFKSGTTSFQCLSDTERRVWDEARFQASLEQMMEPREQLQDGESCGDGDHDAEMTMTNTTTSEPQPGPSSAPQGVLQPSQAFINGAAVDLASQKKKRKKCSDAGVPRGLHKKT</sequence>
<gene>
    <name evidence="2" type="ORF">FIBSPDRAFT_769244</name>
</gene>
<reference evidence="2" key="1">
    <citation type="journal article" date="2016" name="Mol. Biol. Evol.">
        <title>Comparative Genomics of Early-Diverging Mushroom-Forming Fungi Provides Insights into the Origins of Lignocellulose Decay Capabilities.</title>
        <authorList>
            <person name="Nagy L.G."/>
            <person name="Riley R."/>
            <person name="Tritt A."/>
            <person name="Adam C."/>
            <person name="Daum C."/>
            <person name="Floudas D."/>
            <person name="Sun H."/>
            <person name="Yadav J.S."/>
            <person name="Pangilinan J."/>
            <person name="Larsson K.H."/>
            <person name="Matsuura K."/>
            <person name="Barry K."/>
            <person name="Labutti K."/>
            <person name="Kuo R."/>
            <person name="Ohm R.A."/>
            <person name="Bhattacharya S.S."/>
            <person name="Shirouzu T."/>
            <person name="Yoshinaga Y."/>
            <person name="Martin F.M."/>
            <person name="Grigoriev I.V."/>
            <person name="Hibbett D.S."/>
        </authorList>
    </citation>
    <scope>NUCLEOTIDE SEQUENCE [LARGE SCALE GENOMIC DNA]</scope>
    <source>
        <strain evidence="2">CBS 109695</strain>
    </source>
</reference>